<dbReference type="GeneID" id="29738659"/>
<evidence type="ECO:0000313" key="1">
    <source>
        <dbReference type="EMBL" id="EKT84889.1"/>
    </source>
</evidence>
<dbReference type="Proteomes" id="UP000035800">
    <property type="component" value="Chromosome I"/>
</dbReference>
<gene>
    <name evidence="1" type="ORF">LSS_20376</name>
</gene>
<dbReference type="KEGG" id="lst:LSS_20376"/>
<organism evidence="1 2">
    <name type="scientific">Leptospira santarosai serovar Shermani str. LT 821</name>
    <dbReference type="NCBI Taxonomy" id="758847"/>
    <lineage>
        <taxon>Bacteria</taxon>
        <taxon>Pseudomonadati</taxon>
        <taxon>Spirochaetota</taxon>
        <taxon>Spirochaetia</taxon>
        <taxon>Leptospirales</taxon>
        <taxon>Leptospiraceae</taxon>
        <taxon>Leptospira</taxon>
    </lineage>
</organism>
<evidence type="ECO:0000313" key="2">
    <source>
        <dbReference type="Proteomes" id="UP000035800"/>
    </source>
</evidence>
<sequence>MKNVYLKSIFLVFIFNISLTRHIYSEELPHERFELSPIFNPLFITMTFLKFISESNTTEAEKLIDRNNIILDLKSRNTNLIKGFTKSELDDLFDLCLLGNKIFKVAYPIHIFENLNISLDYKNNSVEIKILIHKKTLIFLLSRIQGKEPWKIIGGNYFDSICIIPESLKN</sequence>
<reference evidence="1 2" key="2">
    <citation type="journal article" date="2014" name="Emerg. Microbes Infect.">
        <title>Potential impact on kidney infection: a whole-genome analysis of Leptospira santarosai serovar Shermani.</title>
        <authorList>
            <person name="Chou L.F."/>
            <person name="Chen T.W."/>
            <person name="Ko Y.C."/>
            <person name="Pan M.J."/>
            <person name="Tian Y.C."/>
            <person name="Chiu C.H."/>
            <person name="Tang P."/>
            <person name="Hung C.C."/>
            <person name="Yang C.W."/>
        </authorList>
    </citation>
    <scope>NUCLEOTIDE SEQUENCE</scope>
    <source>
        <strain evidence="1 2">LT 821</strain>
    </source>
</reference>
<dbReference type="RefSeq" id="WP_004463273.1">
    <property type="nucleotide sequence ID" value="NZ_CP006694.1"/>
</dbReference>
<dbReference type="EMBL" id="CP006694">
    <property type="protein sequence ID" value="EKT84889.1"/>
    <property type="molecule type" value="Genomic_DNA"/>
</dbReference>
<dbReference type="AlphaFoldDB" id="K8XTV1"/>
<dbReference type="STRING" id="758847.LSS_20376"/>
<proteinExistence type="predicted"/>
<protein>
    <submittedName>
        <fullName evidence="1">Uncharacterized protein</fullName>
    </submittedName>
</protein>
<reference evidence="1 2" key="1">
    <citation type="journal article" date="2012" name="Gene">
        <title>Sequence of Leptospira santarosai serovar Shermani genome and prediction of virulence-associated genes.</title>
        <authorList>
            <person name="Chou L.F."/>
            <person name="Chen Y.T."/>
            <person name="Lu C.W."/>
            <person name="Ko Y.C."/>
            <person name="Tang C.Y."/>
            <person name="Pan M.J."/>
            <person name="Tian Y.C."/>
            <person name="Chiu C.H."/>
            <person name="Hung C.C."/>
            <person name="Yang C.W."/>
        </authorList>
    </citation>
    <scope>NUCLEOTIDE SEQUENCE [LARGE SCALE GENOMIC DNA]</scope>
    <source>
        <strain evidence="1">LT 821</strain>
    </source>
</reference>
<name>K8XTV1_9LEPT</name>
<accession>K8XTV1</accession>